<dbReference type="RefSeq" id="WP_048513813.1">
    <property type="nucleotide sequence ID" value="NZ_FUXD01000007.1"/>
</dbReference>
<keyword evidence="3" id="KW-1185">Reference proteome</keyword>
<feature type="domain" description="DUF4130" evidence="1">
    <location>
        <begin position="81"/>
        <end position="242"/>
    </location>
</feature>
<gene>
    <name evidence="2" type="ORF">AB840_05430</name>
</gene>
<comment type="caution">
    <text evidence="2">The sequence shown here is derived from an EMBL/GenBank/DDBJ whole genome shotgun (WGS) entry which is preliminary data.</text>
</comment>
<dbReference type="InParanoid" id="A0A0J6WTU1"/>
<dbReference type="Proteomes" id="UP000036503">
    <property type="component" value="Unassembled WGS sequence"/>
</dbReference>
<reference evidence="2 3" key="1">
    <citation type="submission" date="2015-06" db="EMBL/GenBank/DDBJ databases">
        <title>Draft genome sequence of beer spoilage bacterium Megasphaera cerevisiae type strain 20462.</title>
        <authorList>
            <person name="Kutumbaka K."/>
            <person name="Pasmowitz J."/>
            <person name="Mategko J."/>
            <person name="Reyes D."/>
            <person name="Friedrich A."/>
            <person name="Han S."/>
            <person name="Martens-Habbena W."/>
            <person name="Neal-McKinney J."/>
            <person name="Janagama H.K."/>
            <person name="Nadala C."/>
            <person name="Samadpour M."/>
        </authorList>
    </citation>
    <scope>NUCLEOTIDE SEQUENCE [LARGE SCALE GENOMIC DNA]</scope>
    <source>
        <strain evidence="2 3">DSM 20462</strain>
    </source>
</reference>
<evidence type="ECO:0000313" key="3">
    <source>
        <dbReference type="Proteomes" id="UP000036503"/>
    </source>
</evidence>
<evidence type="ECO:0000259" key="1">
    <source>
        <dbReference type="Pfam" id="PF13566"/>
    </source>
</evidence>
<dbReference type="InterPro" id="IPR023875">
    <property type="entry name" value="DNA_repair_put"/>
</dbReference>
<dbReference type="PATRIC" id="fig|1122219.3.peg.463"/>
<sequence length="248" mass="29258">MIYTYDGTFFGFLSAVFDAWHIGLDHVEDIKIMGSTFLFGEERNVYTDEKKAQRILTALQTKCGGKTCHVLYYAFLAEQPDRGMKLLRYIRQAFHLKDEFLSHLSDEEIWEVRKWAQKTGNERHKLLGLIRFQELSGGMLYSRINPTCCVVPVMAPHFVRRLPGEEWVIHDIRRHMGIWYEGGVLSIIEIPRPLQQIDVSDEEAAFTALWKKYYQTIAIGERSNEGLRRRFMPKKYWPYIVEMRNEKK</sequence>
<dbReference type="AlphaFoldDB" id="A0A0J6WTU1"/>
<dbReference type="Pfam" id="PF13566">
    <property type="entry name" value="DUF4130"/>
    <property type="match status" value="1"/>
</dbReference>
<organism evidence="2 3">
    <name type="scientific">Megasphaera cerevisiae DSM 20462</name>
    <dbReference type="NCBI Taxonomy" id="1122219"/>
    <lineage>
        <taxon>Bacteria</taxon>
        <taxon>Bacillati</taxon>
        <taxon>Bacillota</taxon>
        <taxon>Negativicutes</taxon>
        <taxon>Veillonellales</taxon>
        <taxon>Veillonellaceae</taxon>
        <taxon>Megasphaera</taxon>
    </lineage>
</organism>
<dbReference type="OrthoDB" id="5290748at2"/>
<dbReference type="STRING" id="39029.BSR42_03795"/>
<accession>A0A0J6WTU1</accession>
<proteinExistence type="predicted"/>
<name>A0A0J6WTU1_9FIRM</name>
<evidence type="ECO:0000313" key="2">
    <source>
        <dbReference type="EMBL" id="KMO86960.1"/>
    </source>
</evidence>
<dbReference type="NCBIfam" id="TIGR03915">
    <property type="entry name" value="SAM_7_link_chp"/>
    <property type="match status" value="1"/>
</dbReference>
<dbReference type="InterPro" id="IPR025404">
    <property type="entry name" value="DUF4130"/>
</dbReference>
<dbReference type="EMBL" id="LEKT01000012">
    <property type="protein sequence ID" value="KMO86960.1"/>
    <property type="molecule type" value="Genomic_DNA"/>
</dbReference>
<protein>
    <recommendedName>
        <fullName evidence="1">DUF4130 domain-containing protein</fullName>
    </recommendedName>
</protein>